<evidence type="ECO:0000313" key="2">
    <source>
        <dbReference type="Proteomes" id="UP000563426"/>
    </source>
</evidence>
<proteinExistence type="predicted"/>
<dbReference type="EMBL" id="JABFJV010000282">
    <property type="protein sequence ID" value="NOK38075.1"/>
    <property type="molecule type" value="Genomic_DNA"/>
</dbReference>
<dbReference type="AlphaFoldDB" id="A0A7Y4NUL3"/>
<evidence type="ECO:0000313" key="1">
    <source>
        <dbReference type="EMBL" id="NOK38075.1"/>
    </source>
</evidence>
<protein>
    <submittedName>
        <fullName evidence="1">Uncharacterized protein</fullName>
    </submittedName>
</protein>
<name>A0A7Y4NUL3_9BACT</name>
<sequence length="196" mass="21857">MSPEAAGFVERDASSLRTDAVGDAIADYGQLGAKIESLARLRQLQGVRAEIAMLSMGRSYVRRCVGRNGSWTSGIHLLWWTRLRLDQEPEVKASDIRVELAIPLTRQVEMAQWAILMFRLIFISDIGQYAKAAGSRVAVGGLSSLAEEAAAETSAVAPQELMTWLKRKGLRRFDESLSERSYMRMARELHKDQDAD</sequence>
<keyword evidence="2" id="KW-1185">Reference proteome</keyword>
<dbReference type="RefSeq" id="WP_171437827.1">
    <property type="nucleotide sequence ID" value="NZ_JABFJV010000282.1"/>
</dbReference>
<comment type="caution">
    <text evidence="1">The sequence shown here is derived from an EMBL/GenBank/DDBJ whole genome shotgun (WGS) entry which is preliminary data.</text>
</comment>
<reference evidence="1 2" key="1">
    <citation type="submission" date="2020-05" db="EMBL/GenBank/DDBJ databases">
        <authorList>
            <person name="Whitworth D."/>
        </authorList>
    </citation>
    <scope>NUCLEOTIDE SEQUENCE [LARGE SCALE GENOMIC DNA]</scope>
    <source>
        <strain evidence="1 2">AB043B</strain>
    </source>
</reference>
<dbReference type="Proteomes" id="UP000563426">
    <property type="component" value="Unassembled WGS sequence"/>
</dbReference>
<gene>
    <name evidence="1" type="ORF">HMI49_33230</name>
</gene>
<accession>A0A7Y4NUL3</accession>
<organism evidence="1 2">
    <name type="scientific">Corallococcus exercitus</name>
    <dbReference type="NCBI Taxonomy" id="2316736"/>
    <lineage>
        <taxon>Bacteria</taxon>
        <taxon>Pseudomonadati</taxon>
        <taxon>Myxococcota</taxon>
        <taxon>Myxococcia</taxon>
        <taxon>Myxococcales</taxon>
        <taxon>Cystobacterineae</taxon>
        <taxon>Myxococcaceae</taxon>
        <taxon>Corallococcus</taxon>
    </lineage>
</organism>